<accession>A0A0L0SML4</accession>
<dbReference type="GO" id="GO:0004842">
    <property type="term" value="F:ubiquitin-protein transferase activity"/>
    <property type="evidence" value="ECO:0007669"/>
    <property type="project" value="TreeGrafter"/>
</dbReference>
<dbReference type="PROSITE" id="PS50297">
    <property type="entry name" value="ANK_REP_REGION"/>
    <property type="match status" value="2"/>
</dbReference>
<dbReference type="EMBL" id="GG745343">
    <property type="protein sequence ID" value="KNE63718.1"/>
    <property type="molecule type" value="Genomic_DNA"/>
</dbReference>
<dbReference type="AlphaFoldDB" id="A0A0L0SML4"/>
<feature type="region of interest" description="Disordered" evidence="4">
    <location>
        <begin position="152"/>
        <end position="194"/>
    </location>
</feature>
<feature type="region of interest" description="Disordered" evidence="4">
    <location>
        <begin position="69"/>
        <end position="94"/>
    </location>
</feature>
<keyword evidence="1" id="KW-0677">Repeat</keyword>
<dbReference type="PANTHER" id="PTHR24171:SF8">
    <property type="entry name" value="BRCA1-ASSOCIATED RING DOMAIN PROTEIN 1"/>
    <property type="match status" value="1"/>
</dbReference>
<feature type="compositionally biased region" description="Basic residues" evidence="4">
    <location>
        <begin position="80"/>
        <end position="92"/>
    </location>
</feature>
<dbReference type="PROSITE" id="PS50088">
    <property type="entry name" value="ANK_REPEAT"/>
    <property type="match status" value="2"/>
</dbReference>
<reference evidence="5 6" key="1">
    <citation type="submission" date="2009-11" db="EMBL/GenBank/DDBJ databases">
        <title>Annotation of Allomyces macrogynus ATCC 38327.</title>
        <authorList>
            <consortium name="The Broad Institute Genome Sequencing Platform"/>
            <person name="Russ C."/>
            <person name="Cuomo C."/>
            <person name="Burger G."/>
            <person name="Gray M.W."/>
            <person name="Holland P.W.H."/>
            <person name="King N."/>
            <person name="Lang F.B.F."/>
            <person name="Roger A.J."/>
            <person name="Ruiz-Trillo I."/>
            <person name="Young S.K."/>
            <person name="Zeng Q."/>
            <person name="Gargeya S."/>
            <person name="Fitzgerald M."/>
            <person name="Haas B."/>
            <person name="Abouelleil A."/>
            <person name="Alvarado L."/>
            <person name="Arachchi H.M."/>
            <person name="Berlin A."/>
            <person name="Chapman S.B."/>
            <person name="Gearin G."/>
            <person name="Goldberg J."/>
            <person name="Griggs A."/>
            <person name="Gujja S."/>
            <person name="Hansen M."/>
            <person name="Heiman D."/>
            <person name="Howarth C."/>
            <person name="Larimer J."/>
            <person name="Lui A."/>
            <person name="MacDonald P.J.P."/>
            <person name="McCowen C."/>
            <person name="Montmayeur A."/>
            <person name="Murphy C."/>
            <person name="Neiman D."/>
            <person name="Pearson M."/>
            <person name="Priest M."/>
            <person name="Roberts A."/>
            <person name="Saif S."/>
            <person name="Shea T."/>
            <person name="Sisk P."/>
            <person name="Stolte C."/>
            <person name="Sykes S."/>
            <person name="Wortman J."/>
            <person name="Nusbaum C."/>
            <person name="Birren B."/>
        </authorList>
    </citation>
    <scope>NUCLEOTIDE SEQUENCE [LARGE SCALE GENOMIC DNA]</scope>
    <source>
        <strain evidence="5 6">ATCC 38327</strain>
    </source>
</reference>
<feature type="compositionally biased region" description="Low complexity" evidence="4">
    <location>
        <begin position="69"/>
        <end position="79"/>
    </location>
</feature>
<organism evidence="5 6">
    <name type="scientific">Allomyces macrogynus (strain ATCC 38327)</name>
    <name type="common">Allomyces javanicus var. macrogynus</name>
    <dbReference type="NCBI Taxonomy" id="578462"/>
    <lineage>
        <taxon>Eukaryota</taxon>
        <taxon>Fungi</taxon>
        <taxon>Fungi incertae sedis</taxon>
        <taxon>Blastocladiomycota</taxon>
        <taxon>Blastocladiomycetes</taxon>
        <taxon>Blastocladiales</taxon>
        <taxon>Blastocladiaceae</taxon>
        <taxon>Allomyces</taxon>
    </lineage>
</organism>
<name>A0A0L0SML4_ALLM3</name>
<evidence type="ECO:0000313" key="6">
    <source>
        <dbReference type="Proteomes" id="UP000054350"/>
    </source>
</evidence>
<dbReference type="OrthoDB" id="5581658at2759"/>
<evidence type="ECO:0000256" key="3">
    <source>
        <dbReference type="PROSITE-ProRule" id="PRU00023"/>
    </source>
</evidence>
<dbReference type="GO" id="GO:0085020">
    <property type="term" value="P:protein K6-linked ubiquitination"/>
    <property type="evidence" value="ECO:0007669"/>
    <property type="project" value="TreeGrafter"/>
</dbReference>
<feature type="compositionally biased region" description="Polar residues" evidence="4">
    <location>
        <begin position="437"/>
        <end position="456"/>
    </location>
</feature>
<evidence type="ECO:0000313" key="5">
    <source>
        <dbReference type="EMBL" id="KNE63718.1"/>
    </source>
</evidence>
<dbReference type="SUPFAM" id="SSF48403">
    <property type="entry name" value="Ankyrin repeat"/>
    <property type="match status" value="1"/>
</dbReference>
<dbReference type="Gene3D" id="1.25.40.20">
    <property type="entry name" value="Ankyrin repeat-containing domain"/>
    <property type="match status" value="1"/>
</dbReference>
<keyword evidence="6" id="KW-1185">Reference proteome</keyword>
<evidence type="ECO:0000256" key="2">
    <source>
        <dbReference type="ARBA" id="ARBA00023043"/>
    </source>
</evidence>
<feature type="compositionally biased region" description="Low complexity" evidence="4">
    <location>
        <begin position="588"/>
        <end position="608"/>
    </location>
</feature>
<keyword evidence="2 3" id="KW-0040">ANK repeat</keyword>
<reference evidence="6" key="2">
    <citation type="submission" date="2009-11" db="EMBL/GenBank/DDBJ databases">
        <title>The Genome Sequence of Allomyces macrogynus strain ATCC 38327.</title>
        <authorList>
            <consortium name="The Broad Institute Genome Sequencing Platform"/>
            <person name="Russ C."/>
            <person name="Cuomo C."/>
            <person name="Shea T."/>
            <person name="Young S.K."/>
            <person name="Zeng Q."/>
            <person name="Koehrsen M."/>
            <person name="Haas B."/>
            <person name="Borodovsky M."/>
            <person name="Guigo R."/>
            <person name="Alvarado L."/>
            <person name="Berlin A."/>
            <person name="Borenstein D."/>
            <person name="Chen Z."/>
            <person name="Engels R."/>
            <person name="Freedman E."/>
            <person name="Gellesch M."/>
            <person name="Goldberg J."/>
            <person name="Griggs A."/>
            <person name="Gujja S."/>
            <person name="Heiman D."/>
            <person name="Hepburn T."/>
            <person name="Howarth C."/>
            <person name="Jen D."/>
            <person name="Larson L."/>
            <person name="Lewis B."/>
            <person name="Mehta T."/>
            <person name="Park D."/>
            <person name="Pearson M."/>
            <person name="Roberts A."/>
            <person name="Saif S."/>
            <person name="Shenoy N."/>
            <person name="Sisk P."/>
            <person name="Stolte C."/>
            <person name="Sykes S."/>
            <person name="Walk T."/>
            <person name="White J."/>
            <person name="Yandava C."/>
            <person name="Burger G."/>
            <person name="Gray M.W."/>
            <person name="Holland P.W.H."/>
            <person name="King N."/>
            <person name="Lang F.B.F."/>
            <person name="Roger A.J."/>
            <person name="Ruiz-Trillo I."/>
            <person name="Lander E."/>
            <person name="Nusbaum C."/>
        </authorList>
    </citation>
    <scope>NUCLEOTIDE SEQUENCE [LARGE SCALE GENOMIC DNA]</scope>
    <source>
        <strain evidence="6">ATCC 38327</strain>
    </source>
</reference>
<feature type="region of interest" description="Disordered" evidence="4">
    <location>
        <begin position="24"/>
        <end position="50"/>
    </location>
</feature>
<evidence type="ECO:0000256" key="4">
    <source>
        <dbReference type="SAM" id="MobiDB-lite"/>
    </source>
</evidence>
<gene>
    <name evidence="5" type="ORF">AMAG_08805</name>
</gene>
<sequence>MSRHRPQGGSPLPYLQTLAAPADRKLQHRERAPVDPPHSLGLGAGRSRTPRTPVFAKASTWMSATSLFPPTAPTAPSAPAHHHTRRHRRARSRSAGSMAAAEAAAAARTATWFIGPTPGQQLLAAAPKAMLTSSQVNDPAIVGCECAHLPLSPSTSSSEVSRRRRRARTARHSVTCPTQTHHPHHHESGSSGVPPLSTTTAFAQLACDISDDKWVPFLEHLTASPHDATLADPRTGRPLLYHALNLHRNQFARYLLEAYPDRDDDELGNDAARPFQSPIRDFDGETPLLVATRAKNHDMCEAILERWPAMLHTANVRGETPLLAACRAGSEWLVALFLDRGASLTSADHDGNTALHFAAAYGHFGIVSVLVARGANFMVRNKKQWTPLDYSYSETLYAFFLDLIRDVVLVDFDPMGVASTLTTHSTSDTPSTPTLSMHQSGSASSMHTVRHASQSSRRTHRALGRAASVPEPAAPAAPTDPAAIEEAMASLTFITAYDPPVAPATQRLQSQPLAPPLPHRSLSVVTAAAPTSGPARRSTRRSPSPTTPTTPRLLPLPPAVATGPAAAGSPLSSSSASGSPPRVARGRPPSAAVTAAAATGLAPSAEGGDSFGSHGGSSAENKAPALVSYNAFLE</sequence>
<feature type="compositionally biased region" description="Basic residues" evidence="4">
    <location>
        <begin position="162"/>
        <end position="171"/>
    </location>
</feature>
<dbReference type="eggNOG" id="KOG0504">
    <property type="taxonomic scope" value="Eukaryota"/>
</dbReference>
<dbReference type="STRING" id="578462.A0A0L0SML4"/>
<feature type="compositionally biased region" description="Low complexity" evidence="4">
    <location>
        <begin position="421"/>
        <end position="436"/>
    </location>
</feature>
<feature type="repeat" description="ANK" evidence="3">
    <location>
        <begin position="317"/>
        <end position="349"/>
    </location>
</feature>
<feature type="repeat" description="ANK" evidence="3">
    <location>
        <begin position="350"/>
        <end position="382"/>
    </location>
</feature>
<feature type="compositionally biased region" description="Low complexity" evidence="4">
    <location>
        <begin position="541"/>
        <end position="581"/>
    </location>
</feature>
<dbReference type="Proteomes" id="UP000054350">
    <property type="component" value="Unassembled WGS sequence"/>
</dbReference>
<protein>
    <submittedName>
        <fullName evidence="5">Uncharacterized protein</fullName>
    </submittedName>
</protein>
<feature type="compositionally biased region" description="Low complexity" evidence="4">
    <location>
        <begin position="466"/>
        <end position="479"/>
    </location>
</feature>
<dbReference type="VEuPathDB" id="FungiDB:AMAG_08805"/>
<proteinExistence type="predicted"/>
<dbReference type="InterPro" id="IPR036770">
    <property type="entry name" value="Ankyrin_rpt-contain_sf"/>
</dbReference>
<dbReference type="InterPro" id="IPR002110">
    <property type="entry name" value="Ankyrin_rpt"/>
</dbReference>
<feature type="region of interest" description="Disordered" evidence="4">
    <location>
        <begin position="421"/>
        <end position="479"/>
    </location>
</feature>
<dbReference type="PANTHER" id="PTHR24171">
    <property type="entry name" value="ANKYRIN REPEAT DOMAIN-CONTAINING PROTEIN 39-RELATED"/>
    <property type="match status" value="1"/>
</dbReference>
<feature type="region of interest" description="Disordered" evidence="4">
    <location>
        <begin position="526"/>
        <end position="625"/>
    </location>
</feature>
<feature type="compositionally biased region" description="Basic and acidic residues" evidence="4">
    <location>
        <begin position="24"/>
        <end position="33"/>
    </location>
</feature>
<evidence type="ECO:0000256" key="1">
    <source>
        <dbReference type="ARBA" id="ARBA00022737"/>
    </source>
</evidence>
<dbReference type="Pfam" id="PF12796">
    <property type="entry name" value="Ank_2"/>
    <property type="match status" value="1"/>
</dbReference>
<dbReference type="SMART" id="SM00248">
    <property type="entry name" value="ANK"/>
    <property type="match status" value="4"/>
</dbReference>